<dbReference type="AlphaFoldDB" id="A0A840BX24"/>
<dbReference type="InterPro" id="IPR028082">
    <property type="entry name" value="Peripla_BP_I"/>
</dbReference>
<dbReference type="GO" id="GO:0003700">
    <property type="term" value="F:DNA-binding transcription factor activity"/>
    <property type="evidence" value="ECO:0007669"/>
    <property type="project" value="TreeGrafter"/>
</dbReference>
<keyword evidence="2" id="KW-0238">DNA-binding</keyword>
<evidence type="ECO:0000256" key="2">
    <source>
        <dbReference type="ARBA" id="ARBA00023125"/>
    </source>
</evidence>
<dbReference type="Pfam" id="PF00356">
    <property type="entry name" value="LacI"/>
    <property type="match status" value="1"/>
</dbReference>
<dbReference type="PROSITE" id="PS00356">
    <property type="entry name" value="HTH_LACI_1"/>
    <property type="match status" value="1"/>
</dbReference>
<evidence type="ECO:0000313" key="7">
    <source>
        <dbReference type="Proteomes" id="UP000577362"/>
    </source>
</evidence>
<dbReference type="InterPro" id="IPR010982">
    <property type="entry name" value="Lambda_DNA-bd_dom_sf"/>
</dbReference>
<keyword evidence="1" id="KW-0805">Transcription regulation</keyword>
<dbReference type="Gene3D" id="1.10.260.40">
    <property type="entry name" value="lambda repressor-like DNA-binding domains"/>
    <property type="match status" value="1"/>
</dbReference>
<dbReference type="SUPFAM" id="SSF53822">
    <property type="entry name" value="Periplasmic binding protein-like I"/>
    <property type="match status" value="1"/>
</dbReference>
<dbReference type="PANTHER" id="PTHR30146:SF33">
    <property type="entry name" value="TRANSCRIPTIONAL REGULATOR"/>
    <property type="match status" value="1"/>
</dbReference>
<feature type="region of interest" description="Disordered" evidence="4">
    <location>
        <begin position="1"/>
        <end position="22"/>
    </location>
</feature>
<evidence type="ECO:0000259" key="5">
    <source>
        <dbReference type="PROSITE" id="PS50932"/>
    </source>
</evidence>
<evidence type="ECO:0000256" key="1">
    <source>
        <dbReference type="ARBA" id="ARBA00023015"/>
    </source>
</evidence>
<dbReference type="InterPro" id="IPR046335">
    <property type="entry name" value="LacI/GalR-like_sensor"/>
</dbReference>
<dbReference type="CDD" id="cd01392">
    <property type="entry name" value="HTH_LacI"/>
    <property type="match status" value="1"/>
</dbReference>
<name>A0A840BX24_9HYPH</name>
<keyword evidence="3" id="KW-0804">Transcription</keyword>
<comment type="caution">
    <text evidence="6">The sequence shown here is derived from an EMBL/GenBank/DDBJ whole genome shotgun (WGS) entry which is preliminary data.</text>
</comment>
<dbReference type="PROSITE" id="PS50932">
    <property type="entry name" value="HTH_LACI_2"/>
    <property type="match status" value="1"/>
</dbReference>
<feature type="domain" description="HTH lacI-type" evidence="5">
    <location>
        <begin position="19"/>
        <end position="73"/>
    </location>
</feature>
<proteinExistence type="predicted"/>
<dbReference type="PANTHER" id="PTHR30146">
    <property type="entry name" value="LACI-RELATED TRANSCRIPTIONAL REPRESSOR"/>
    <property type="match status" value="1"/>
</dbReference>
<sequence>MTSDNMAPARRNRASAKQASMADVARQAGVSMITVSRMLRQPDLVTAETRRRIEEAMAEVGYVPNLVAGGLAATRTQVVAAIVPYIQHGVFADAVQGLSDALSPSKYCVLLGNTAESSEGEEAIVRTLLGHRPAGLVIQGANHSPATRQLLRKAQIPVVEMGTLPDEPIDCCVGYSNRQAAIAMTERLIAGGRRRIGFVGADPSQNDRHAQRLDGYRVALEAAGLDFDPRLVVRARFGIAQGREALAHLIAVEPKLDGLFCASDLWAAGAVYECTRRGIAVPDAIAIAGFNDQELAAEMVPSLTTIRVRRHEIGFVAGNLILARIEGSESGHKRIDVGFELIARESA</sequence>
<dbReference type="GO" id="GO:0000976">
    <property type="term" value="F:transcription cis-regulatory region binding"/>
    <property type="evidence" value="ECO:0007669"/>
    <property type="project" value="TreeGrafter"/>
</dbReference>
<dbReference type="RefSeq" id="WP_183316820.1">
    <property type="nucleotide sequence ID" value="NZ_JACIEN010000002.1"/>
</dbReference>
<dbReference type="Proteomes" id="UP000577362">
    <property type="component" value="Unassembled WGS sequence"/>
</dbReference>
<evidence type="ECO:0000313" key="6">
    <source>
        <dbReference type="EMBL" id="MBB4017510.1"/>
    </source>
</evidence>
<dbReference type="Gene3D" id="3.40.50.2300">
    <property type="match status" value="2"/>
</dbReference>
<dbReference type="Pfam" id="PF13377">
    <property type="entry name" value="Peripla_BP_3"/>
    <property type="match status" value="1"/>
</dbReference>
<organism evidence="6 7">
    <name type="scientific">Chelatococcus caeni</name>
    <dbReference type="NCBI Taxonomy" id="1348468"/>
    <lineage>
        <taxon>Bacteria</taxon>
        <taxon>Pseudomonadati</taxon>
        <taxon>Pseudomonadota</taxon>
        <taxon>Alphaproteobacteria</taxon>
        <taxon>Hyphomicrobiales</taxon>
        <taxon>Chelatococcaceae</taxon>
        <taxon>Chelatococcus</taxon>
    </lineage>
</organism>
<reference evidence="6 7" key="1">
    <citation type="submission" date="2020-08" db="EMBL/GenBank/DDBJ databases">
        <title>Genomic Encyclopedia of Type Strains, Phase IV (KMG-IV): sequencing the most valuable type-strain genomes for metagenomic binning, comparative biology and taxonomic classification.</title>
        <authorList>
            <person name="Goeker M."/>
        </authorList>
    </citation>
    <scope>NUCLEOTIDE SEQUENCE [LARGE SCALE GENOMIC DNA]</scope>
    <source>
        <strain evidence="6 7">DSM 103737</strain>
    </source>
</reference>
<accession>A0A840BX24</accession>
<gene>
    <name evidence="6" type="ORF">GGR16_002539</name>
</gene>
<evidence type="ECO:0000256" key="3">
    <source>
        <dbReference type="ARBA" id="ARBA00023163"/>
    </source>
</evidence>
<dbReference type="CDD" id="cd01575">
    <property type="entry name" value="PBP1_GntR"/>
    <property type="match status" value="1"/>
</dbReference>
<dbReference type="InterPro" id="IPR000843">
    <property type="entry name" value="HTH_LacI"/>
</dbReference>
<keyword evidence="7" id="KW-1185">Reference proteome</keyword>
<dbReference type="SMART" id="SM00354">
    <property type="entry name" value="HTH_LACI"/>
    <property type="match status" value="1"/>
</dbReference>
<dbReference type="EMBL" id="JACIEN010000002">
    <property type="protein sequence ID" value="MBB4017510.1"/>
    <property type="molecule type" value="Genomic_DNA"/>
</dbReference>
<evidence type="ECO:0000256" key="4">
    <source>
        <dbReference type="SAM" id="MobiDB-lite"/>
    </source>
</evidence>
<dbReference type="SUPFAM" id="SSF47413">
    <property type="entry name" value="lambda repressor-like DNA-binding domains"/>
    <property type="match status" value="1"/>
</dbReference>
<protein>
    <submittedName>
        <fullName evidence="6">LacI family gluconate utilization system Gnt-I transcriptional repressor</fullName>
    </submittedName>
</protein>